<reference evidence="1" key="2">
    <citation type="submission" date="2022-06" db="UniProtKB">
        <authorList>
            <consortium name="EnsemblMetazoa"/>
        </authorList>
    </citation>
    <scope>IDENTIFICATION</scope>
    <source>
        <strain evidence="1">PS312</strain>
    </source>
</reference>
<organism evidence="1 2">
    <name type="scientific">Pristionchus pacificus</name>
    <name type="common">Parasitic nematode worm</name>
    <dbReference type="NCBI Taxonomy" id="54126"/>
    <lineage>
        <taxon>Eukaryota</taxon>
        <taxon>Metazoa</taxon>
        <taxon>Ecdysozoa</taxon>
        <taxon>Nematoda</taxon>
        <taxon>Chromadorea</taxon>
        <taxon>Rhabditida</taxon>
        <taxon>Rhabditina</taxon>
        <taxon>Diplogasteromorpha</taxon>
        <taxon>Diplogasteroidea</taxon>
        <taxon>Neodiplogasteridae</taxon>
        <taxon>Pristionchus</taxon>
    </lineage>
</organism>
<name>A0A2A6CPI2_PRIPA</name>
<dbReference type="InterPro" id="IPR019422">
    <property type="entry name" value="7TM_GPCR_serpentine_rcpt_Srh"/>
</dbReference>
<sequence>MLPIIPLFSSLAIASATEGGIDIPIPVDGADADSVPLTLHFNFPAMKNLSEQAKKEFADILFKQDITKTEMENQIRSWGAKNGIPDTVNAEIAKDDQRTKDLRYTAIEDNKSLTINQANEQTEALLDTINTPYLKRLIYATDEIRGIHKRYCFLRNAHSHNSVGVYKYCLYQIIAWPFVSQAVLIFGPVLVLPIIGVYHYIDFTDNPAVVHGILSAWALICCFDIQSILDGFTFRLRVILQAFHPNLANKYFWISVVVILKVTGILLCVFFIAPTGKYLNRIDMRANMMERYPHVVDTFDSYKSFVVYDIETLPGFKQCIVIMSIFMGVLCIYGGGIVLAIFVILHLHRANMSESTRRLHARFVTQLSVQGSIPFVVMICPLIAILALTLMKFQRLRSIRGRKGGDSCLILSQTRSYTISAPGYAITVFLITHSPLTSLMTIFIYDSYRKRSKLWVFFHMDLPAVTEMSASEELFDMPVSHFFLLKYDLVLMIMMRTIEGLTVIVFIFTICIVYANSTHSVGLYKYCLYQIVAWPFISHAFIIFGPVIVLPILGFYHYIDFTDNLAVIHGGLCAWLLICSYDIQSIMDGFTFRLRVLLQAFYPSLACKTIWISIALVPKVTSTIFCVCFFVLIGQRLKRDGMRIYLMKNYPNVVPIFDSYKSFVVYDMKQLSGFKDFMLISGVVMCTVCSFGMAIVFTTFKILHDHRCRMSFSTRRLHARLITQLSVQALIPFVVLICPLFALLTLTLFEFQFQTNFSGYVISIFLMTHSPLTSIMTLALYDQYRKATVQFFQTMILRRTTVRHRRNNASVSNVNKNYLLPVQSKFITDSFGSCKSSTLSYFSSPFESFKYFFTIKKNDYNNALNHQVHSTRSVGMYKYCLYQIVLWPSISQLCTILGPIFVLPVIGAYHYIDFTDNPAVVHGILCAWIVVCSFDIASILDGFNFRLRILLLSSHPRLAFKPYWIFTYFSSKVVAAIFVVCWIAPIGQYLDRDEMREYLANRYPKVLTKFDAYKTFVVYNVKELPGFWEAMVILSIVVVLVFCYGISVVFAIFKLLLHNQRTKMSIGTQRMHARFLSQLSTQACVPFIILLCPLFALVILTLFEFQFLSNAPGYAITIFLIMHAPITSLLTLYLYTPYRKAILEFWYERILCRRVAHANNYSLLNANIVTVSSKRKM</sequence>
<dbReference type="Pfam" id="PF10318">
    <property type="entry name" value="7TM_GPCR_Srh"/>
    <property type="match status" value="1"/>
</dbReference>
<reference evidence="2" key="1">
    <citation type="journal article" date="2008" name="Nat. Genet.">
        <title>The Pristionchus pacificus genome provides a unique perspective on nematode lifestyle and parasitism.</title>
        <authorList>
            <person name="Dieterich C."/>
            <person name="Clifton S.W."/>
            <person name="Schuster L.N."/>
            <person name="Chinwalla A."/>
            <person name="Delehaunty K."/>
            <person name="Dinkelacker I."/>
            <person name="Fulton L."/>
            <person name="Fulton R."/>
            <person name="Godfrey J."/>
            <person name="Minx P."/>
            <person name="Mitreva M."/>
            <person name="Roeseler W."/>
            <person name="Tian H."/>
            <person name="Witte H."/>
            <person name="Yang S.P."/>
            <person name="Wilson R.K."/>
            <person name="Sommer R.J."/>
        </authorList>
    </citation>
    <scope>NUCLEOTIDE SEQUENCE [LARGE SCALE GENOMIC DNA]</scope>
    <source>
        <strain evidence="2">PS312</strain>
    </source>
</reference>
<dbReference type="InterPro" id="IPR019429">
    <property type="entry name" value="7TM_GPCR_serpentine_rcpt_Sri"/>
</dbReference>
<dbReference type="Proteomes" id="UP000005239">
    <property type="component" value="Unassembled WGS sequence"/>
</dbReference>
<dbReference type="EnsemblMetazoa" id="PPA40907.1">
    <property type="protein sequence ID" value="PPA40907.1"/>
    <property type="gene ID" value="WBGene00279276"/>
</dbReference>
<dbReference type="Pfam" id="PF10327">
    <property type="entry name" value="7TM_GPCR_Sri"/>
    <property type="match status" value="2"/>
</dbReference>
<dbReference type="PANTHER" id="PTHR46964">
    <property type="entry name" value="SERPENTINE RECEPTOR, CLASS I-RELATED"/>
    <property type="match status" value="1"/>
</dbReference>
<accession>A0A2A6CPI2</accession>
<gene>
    <name evidence="1" type="primary">WBGene00279276</name>
</gene>
<keyword evidence="2" id="KW-1185">Reference proteome</keyword>
<dbReference type="OrthoDB" id="5853735at2759"/>
<evidence type="ECO:0000313" key="2">
    <source>
        <dbReference type="Proteomes" id="UP000005239"/>
    </source>
</evidence>
<protein>
    <submittedName>
        <fullName evidence="1">G protein-coupled receptor</fullName>
    </submittedName>
</protein>
<evidence type="ECO:0000313" key="1">
    <source>
        <dbReference type="EnsemblMetazoa" id="PPA40907.1"/>
    </source>
</evidence>
<proteinExistence type="predicted"/>
<accession>A0A8R1UX05</accession>
<dbReference type="AlphaFoldDB" id="A0A2A6CPI2"/>